<feature type="transmembrane region" description="Helical" evidence="1">
    <location>
        <begin position="182"/>
        <end position="200"/>
    </location>
</feature>
<organism evidence="2 3">
    <name type="scientific">Myroides odoratimimus</name>
    <dbReference type="NCBI Taxonomy" id="76832"/>
    <lineage>
        <taxon>Bacteria</taxon>
        <taxon>Pseudomonadati</taxon>
        <taxon>Bacteroidota</taxon>
        <taxon>Flavobacteriia</taxon>
        <taxon>Flavobacteriales</taxon>
        <taxon>Flavobacteriaceae</taxon>
        <taxon>Myroides</taxon>
    </lineage>
</organism>
<dbReference type="EMBL" id="CP013690">
    <property type="protein sequence ID" value="ALU26104.1"/>
    <property type="molecule type" value="Genomic_DNA"/>
</dbReference>
<feature type="transmembrane region" description="Helical" evidence="1">
    <location>
        <begin position="104"/>
        <end position="124"/>
    </location>
</feature>
<feature type="transmembrane region" description="Helical" evidence="1">
    <location>
        <begin position="39"/>
        <end position="59"/>
    </location>
</feature>
<evidence type="ECO:0008006" key="4">
    <source>
        <dbReference type="Google" id="ProtNLM"/>
    </source>
</evidence>
<name>A0AAI8C373_9FLAO</name>
<feature type="transmembrane region" description="Helical" evidence="1">
    <location>
        <begin position="7"/>
        <end position="33"/>
    </location>
</feature>
<protein>
    <recommendedName>
        <fullName evidence="4">Transmembrane protein</fullName>
    </recommendedName>
</protein>
<evidence type="ECO:0000313" key="3">
    <source>
        <dbReference type="Proteomes" id="UP000069030"/>
    </source>
</evidence>
<proteinExistence type="predicted"/>
<keyword evidence="1" id="KW-0812">Transmembrane</keyword>
<evidence type="ECO:0000313" key="2">
    <source>
        <dbReference type="EMBL" id="ALU26104.1"/>
    </source>
</evidence>
<dbReference type="Gene3D" id="1.20.144.10">
    <property type="entry name" value="Phosphatidic acid phosphatase type 2/haloperoxidase"/>
    <property type="match status" value="1"/>
</dbReference>
<feature type="transmembrane region" description="Helical" evidence="1">
    <location>
        <begin position="131"/>
        <end position="148"/>
    </location>
</feature>
<feature type="transmembrane region" description="Helical" evidence="1">
    <location>
        <begin position="79"/>
        <end position="98"/>
    </location>
</feature>
<dbReference type="KEGG" id="mod:AS202_08065"/>
<evidence type="ECO:0000256" key="1">
    <source>
        <dbReference type="SAM" id="Phobius"/>
    </source>
</evidence>
<dbReference type="Proteomes" id="UP000069030">
    <property type="component" value="Chromosome"/>
</dbReference>
<dbReference type="RefSeq" id="WP_058699262.1">
    <property type="nucleotide sequence ID" value="NZ_CP013690.1"/>
</dbReference>
<reference evidence="2 3" key="1">
    <citation type="journal article" date="2016" name="J. Zhejiang Univ. Sci. B">
        <title>Antibiotic resistance mechanisms of Myroides sp.</title>
        <authorList>
            <person name="Hu S."/>
            <person name="Yuan S."/>
            <person name="Qu H."/>
            <person name="Jiang T."/>
            <person name="Zhou Y."/>
            <person name="Wang M."/>
            <person name="Ming D."/>
        </authorList>
    </citation>
    <scope>NUCLEOTIDE SEQUENCE [LARGE SCALE GENOMIC DNA]</scope>
    <source>
        <strain evidence="2 3">PR63039</strain>
    </source>
</reference>
<gene>
    <name evidence="2" type="ORF">AS202_08065</name>
</gene>
<feature type="transmembrane region" description="Helical" evidence="1">
    <location>
        <begin position="154"/>
        <end position="175"/>
    </location>
</feature>
<keyword evidence="1" id="KW-1133">Transmembrane helix</keyword>
<accession>A0AAI8C373</accession>
<keyword evidence="1" id="KW-0472">Membrane</keyword>
<sequence length="204" mass="23592">MKKTAKLFSYIFHPITVPFLTTLLYFSLAHFYFSSVEMSIILGQVLITTCLLPICIYFLLRSLKLVNTSVMVSSRKERIIPFIINIVLLFMLKDYILYNNSAYTIRLYIWGLMNSYLLLLLFGLLKQKSSVHITTLVTSFMFYIYVLVELQQPNIIGVILFVFLIGIVACSRLLLRAHTSKEIIQGFCIGIIPSLVYIFINYKI</sequence>
<dbReference type="AlphaFoldDB" id="A0AAI8C373"/>